<accession>B0SPG4</accession>
<feature type="domain" description="Sulfatase N-terminal" evidence="2">
    <location>
        <begin position="162"/>
        <end position="424"/>
    </location>
</feature>
<dbReference type="Proteomes" id="UP000001847">
    <property type="component" value="Chromosome I"/>
</dbReference>
<feature type="transmembrane region" description="Helical" evidence="1">
    <location>
        <begin position="6"/>
        <end position="26"/>
    </location>
</feature>
<evidence type="ECO:0000256" key="1">
    <source>
        <dbReference type="SAM" id="Phobius"/>
    </source>
</evidence>
<gene>
    <name evidence="3" type="ordered locus">LEPBI_I3003</name>
</gene>
<reference evidence="3 4" key="1">
    <citation type="journal article" date="2008" name="PLoS ONE">
        <title>Genome sequence of the saprophyte Leptospira biflexa provides insights into the evolution of Leptospira and the pathogenesis of leptospirosis.</title>
        <authorList>
            <person name="Picardeau M."/>
            <person name="Bulach D.M."/>
            <person name="Bouchier C."/>
            <person name="Zuerner R.L."/>
            <person name="Zidane N."/>
            <person name="Wilson P.J."/>
            <person name="Creno S."/>
            <person name="Kuczek E.S."/>
            <person name="Bommezzadri S."/>
            <person name="Davis J.C."/>
            <person name="McGrath A."/>
            <person name="Johnson M.J."/>
            <person name="Boursaux-Eude C."/>
            <person name="Seemann T."/>
            <person name="Rouy Z."/>
            <person name="Coppel R.L."/>
            <person name="Rood J.I."/>
            <person name="Lajus A."/>
            <person name="Davies J.K."/>
            <person name="Medigue C."/>
            <person name="Adler B."/>
        </authorList>
    </citation>
    <scope>NUCLEOTIDE SEQUENCE [LARGE SCALE GENOMIC DNA]</scope>
    <source>
        <strain evidence="4">Patoc 1 / ATCC 23582 / Paris</strain>
    </source>
</reference>
<dbReference type="InterPro" id="IPR000917">
    <property type="entry name" value="Sulfatase_N"/>
</dbReference>
<dbReference type="KEGG" id="lbi:LEPBI_I3003"/>
<keyword evidence="1" id="KW-0812">Transmembrane</keyword>
<feature type="transmembrane region" description="Helical" evidence="1">
    <location>
        <begin position="115"/>
        <end position="132"/>
    </location>
</feature>
<dbReference type="Gene3D" id="3.40.720.10">
    <property type="entry name" value="Alkaline Phosphatase, subunit A"/>
    <property type="match status" value="1"/>
</dbReference>
<dbReference type="HOGENOM" id="CLU_537245_0_0_12"/>
<dbReference type="InterPro" id="IPR017850">
    <property type="entry name" value="Alkaline_phosphatase_core_sf"/>
</dbReference>
<feature type="transmembrane region" description="Helical" evidence="1">
    <location>
        <begin position="38"/>
        <end position="55"/>
    </location>
</feature>
<dbReference type="SUPFAM" id="SSF53649">
    <property type="entry name" value="Alkaline phosphatase-like"/>
    <property type="match status" value="1"/>
</dbReference>
<name>B0SPG4_LEPBP</name>
<feature type="transmembrane region" description="Helical" evidence="1">
    <location>
        <begin position="89"/>
        <end position="109"/>
    </location>
</feature>
<sequence length="507" mass="60062">MGWSYYHGILIHLLFGACIFFESIYVRIQKLNSLLGNHIRTFLFLLLFVALNYQWVYQTQIQFSLLGYLIVNFGQIVHEWIPFIKEWNLIQFFPILIYFLLLDPFLTFSRHRVEPIFLMLVIYLLLIMNAKVGDQKKQIHFTPKQSNQKINRYLDQIPQGTNIVLVVLEGVARKHILEMKSEYINYSLLNGSHFWIPMPHTSKSLYTWMTGHSQLFSTRIEPDSINEEESLPIILKKRFFYQTQMIYTQSIYFEGMNAFFPKIFDKVTDKTILETKYNDKWESFSWGMDDRVILSEFKQQMDRSKPFFVFIGMSQTHSPYFTNSISGSSLNKLQRHKKALEENVTLIDDLISFIKSSSDQETLLIVTADHGESFGEEGANAHNYSLYNQEVDVPFLLYLIQSNKLYIPLVGSSIHFKETLLQLMENKMENKEMSHHFLKSSYQPTIPFKTWNSEIQRGIVKREKKYIYHNDKNILFEMDWNDFDRKIINDPILKEKILKEIYAETSK</sequence>
<dbReference type="STRING" id="456481.LEPBI_I3003"/>
<proteinExistence type="predicted"/>
<protein>
    <recommendedName>
        <fullName evidence="2">Sulfatase N-terminal domain-containing protein</fullName>
    </recommendedName>
</protein>
<evidence type="ECO:0000259" key="2">
    <source>
        <dbReference type="Pfam" id="PF00884"/>
    </source>
</evidence>
<keyword evidence="1" id="KW-1133">Transmembrane helix</keyword>
<dbReference type="EMBL" id="CP000786">
    <property type="protein sequence ID" value="ABZ99070.1"/>
    <property type="molecule type" value="Genomic_DNA"/>
</dbReference>
<dbReference type="AlphaFoldDB" id="B0SPG4"/>
<keyword evidence="1" id="KW-0472">Membrane</keyword>
<dbReference type="Pfam" id="PF00884">
    <property type="entry name" value="Sulfatase"/>
    <property type="match status" value="1"/>
</dbReference>
<evidence type="ECO:0000313" key="3">
    <source>
        <dbReference type="EMBL" id="ABZ99070.1"/>
    </source>
</evidence>
<evidence type="ECO:0000313" key="4">
    <source>
        <dbReference type="Proteomes" id="UP000001847"/>
    </source>
</evidence>
<keyword evidence="4" id="KW-1185">Reference proteome</keyword>
<organism evidence="3 4">
    <name type="scientific">Leptospira biflexa serovar Patoc (strain Patoc 1 / ATCC 23582 / Paris)</name>
    <dbReference type="NCBI Taxonomy" id="456481"/>
    <lineage>
        <taxon>Bacteria</taxon>
        <taxon>Pseudomonadati</taxon>
        <taxon>Spirochaetota</taxon>
        <taxon>Spirochaetia</taxon>
        <taxon>Leptospirales</taxon>
        <taxon>Leptospiraceae</taxon>
        <taxon>Leptospira</taxon>
    </lineage>
</organism>